<evidence type="ECO:0000313" key="3">
    <source>
        <dbReference type="EMBL" id="MBM9466405.1"/>
    </source>
</evidence>
<dbReference type="Proteomes" id="UP000663792">
    <property type="component" value="Unassembled WGS sequence"/>
</dbReference>
<proteinExistence type="predicted"/>
<dbReference type="PROSITE" id="PS51257">
    <property type="entry name" value="PROKAR_LIPOPROTEIN"/>
    <property type="match status" value="1"/>
</dbReference>
<reference evidence="3" key="1">
    <citation type="submission" date="2021-01" db="EMBL/GenBank/DDBJ databases">
        <title>YIM 132084 draft genome.</title>
        <authorList>
            <person name="An D."/>
        </authorList>
    </citation>
    <scope>NUCLEOTIDE SEQUENCE</scope>
    <source>
        <strain evidence="3">YIM 132084</strain>
    </source>
</reference>
<dbReference type="EMBL" id="JAERWK010000005">
    <property type="protein sequence ID" value="MBM9466405.1"/>
    <property type="molecule type" value="Genomic_DNA"/>
</dbReference>
<feature type="signal peptide" evidence="2">
    <location>
        <begin position="1"/>
        <end position="21"/>
    </location>
</feature>
<dbReference type="InterPro" id="IPR011044">
    <property type="entry name" value="Quino_amine_DH_bsu"/>
</dbReference>
<name>A0A939BXW0_9ACTN</name>
<evidence type="ECO:0000256" key="2">
    <source>
        <dbReference type="SAM" id="SignalP"/>
    </source>
</evidence>
<gene>
    <name evidence="3" type="ORF">JL106_03815</name>
</gene>
<keyword evidence="2" id="KW-0732">Signal</keyword>
<dbReference type="NCBIfam" id="NF038015">
    <property type="entry name" value="AztD"/>
    <property type="match status" value="1"/>
</dbReference>
<comment type="caution">
    <text evidence="3">The sequence shown here is derived from an EMBL/GenBank/DDBJ whole genome shotgun (WGS) entry which is preliminary data.</text>
</comment>
<organism evidence="3 4">
    <name type="scientific">Nakamurella leprariae</name>
    <dbReference type="NCBI Taxonomy" id="2803911"/>
    <lineage>
        <taxon>Bacteria</taxon>
        <taxon>Bacillati</taxon>
        <taxon>Actinomycetota</taxon>
        <taxon>Actinomycetes</taxon>
        <taxon>Nakamurellales</taxon>
        <taxon>Nakamurellaceae</taxon>
        <taxon>Nakamurella</taxon>
    </lineage>
</organism>
<sequence>MRTSRPTRSLALVAGAGLLLAACGSGESNDTSASSTSSESASSSSSAASSASSSVAAADGSRVTLTYDGGLLVLDGETLDLVADLPLAGFNRVNPAGDGRTVMVSTSEGFQVLDTGTAVGGDETEPTLTDVVFTAPKPGHVVRHAGKTVLFSDGTGDITVMDTEDLTGATEPPETQVIASEAPHHGVAIQLEDGTVLSTLGTSESRSGVRVLDASGTEVARNEECPSVHGEGTLSGEVAVFGCSDGVLVYRDGAFTKFQAPDEYGRMGNAYVSETSPILVGDYNSDPDSEGSLLSELVLLDTSTDQLQVVDLPQGVRYTWRDVGRGPADEIVLLSTDGTLNSLDPATGEIQRSWDVIAPWEGPAEWQDPHPALVVHGDIAFITEPAQQRILAVDLTSGEVLAEGELPATPNEIAVATGIAAS</sequence>
<feature type="region of interest" description="Disordered" evidence="1">
    <location>
        <begin position="25"/>
        <end position="53"/>
    </location>
</feature>
<dbReference type="InterPro" id="IPR047697">
    <property type="entry name" value="AztD-like"/>
</dbReference>
<dbReference type="AlphaFoldDB" id="A0A939BXW0"/>
<evidence type="ECO:0000313" key="4">
    <source>
        <dbReference type="Proteomes" id="UP000663792"/>
    </source>
</evidence>
<accession>A0A939BXW0</accession>
<dbReference type="InterPro" id="IPR015943">
    <property type="entry name" value="WD40/YVTN_repeat-like_dom_sf"/>
</dbReference>
<protein>
    <recommendedName>
        <fullName evidence="5">Secreted protein</fullName>
    </recommendedName>
</protein>
<dbReference type="RefSeq" id="WP_205259343.1">
    <property type="nucleotide sequence ID" value="NZ_JAERWK010000005.1"/>
</dbReference>
<dbReference type="Gene3D" id="2.130.10.10">
    <property type="entry name" value="YVTN repeat-like/Quinoprotein amine dehydrogenase"/>
    <property type="match status" value="1"/>
</dbReference>
<feature type="chain" id="PRO_5038733589" description="Secreted protein" evidence="2">
    <location>
        <begin position="22"/>
        <end position="422"/>
    </location>
</feature>
<keyword evidence="4" id="KW-1185">Reference proteome</keyword>
<dbReference type="SUPFAM" id="SSF50969">
    <property type="entry name" value="YVTN repeat-like/Quinoprotein amine dehydrogenase"/>
    <property type="match status" value="1"/>
</dbReference>
<evidence type="ECO:0008006" key="5">
    <source>
        <dbReference type="Google" id="ProtNLM"/>
    </source>
</evidence>
<evidence type="ECO:0000256" key="1">
    <source>
        <dbReference type="SAM" id="MobiDB-lite"/>
    </source>
</evidence>